<dbReference type="GO" id="GO:0006269">
    <property type="term" value="P:DNA replication, synthesis of primer"/>
    <property type="evidence" value="ECO:0007669"/>
    <property type="project" value="UniProtKB-KW"/>
</dbReference>
<dbReference type="GO" id="GO:1990077">
    <property type="term" value="C:primosome complex"/>
    <property type="evidence" value="ECO:0007669"/>
    <property type="project" value="UniProtKB-KW"/>
</dbReference>
<keyword evidence="14" id="KW-1185">Reference proteome</keyword>
<dbReference type="Gene3D" id="3.40.50.300">
    <property type="entry name" value="P-loop containing nucleotide triphosphate hydrolases"/>
    <property type="match status" value="1"/>
</dbReference>
<dbReference type="PANTHER" id="PTHR30153">
    <property type="entry name" value="REPLICATIVE DNA HELICASE DNAB"/>
    <property type="match status" value="1"/>
</dbReference>
<dbReference type="OrthoDB" id="8328747at2"/>
<dbReference type="PROSITE" id="PS51199">
    <property type="entry name" value="SF4_HELICASE"/>
    <property type="match status" value="1"/>
</dbReference>
<evidence type="ECO:0000256" key="11">
    <source>
        <dbReference type="ARBA" id="ARBA00048954"/>
    </source>
</evidence>
<dbReference type="InterPro" id="IPR036185">
    <property type="entry name" value="DNA_heli_DnaB-like_N_sf"/>
</dbReference>
<evidence type="ECO:0000256" key="5">
    <source>
        <dbReference type="ARBA" id="ARBA00022801"/>
    </source>
</evidence>
<evidence type="ECO:0000256" key="3">
    <source>
        <dbReference type="ARBA" id="ARBA00022705"/>
    </source>
</evidence>
<dbReference type="SUPFAM" id="SSF52540">
    <property type="entry name" value="P-loop containing nucleoside triphosphate hydrolases"/>
    <property type="match status" value="1"/>
</dbReference>
<evidence type="ECO:0000256" key="9">
    <source>
        <dbReference type="ARBA" id="ARBA00023235"/>
    </source>
</evidence>
<dbReference type="GO" id="GO:0016787">
    <property type="term" value="F:hydrolase activity"/>
    <property type="evidence" value="ECO:0007669"/>
    <property type="project" value="UniProtKB-KW"/>
</dbReference>
<dbReference type="GO" id="GO:0005829">
    <property type="term" value="C:cytosol"/>
    <property type="evidence" value="ECO:0007669"/>
    <property type="project" value="TreeGrafter"/>
</dbReference>
<dbReference type="AlphaFoldDB" id="A0A178XZ38"/>
<dbReference type="EMBL" id="LPUX01000053">
    <property type="protein sequence ID" value="OAP40374.1"/>
    <property type="molecule type" value="Genomic_DNA"/>
</dbReference>
<feature type="domain" description="SF4 helicase" evidence="12">
    <location>
        <begin position="192"/>
        <end position="411"/>
    </location>
</feature>
<dbReference type="STRING" id="1472378.AU381_00150"/>
<dbReference type="EC" id="5.6.2.3" evidence="10"/>
<dbReference type="InterPro" id="IPR007693">
    <property type="entry name" value="DNA_helicase_DnaB-like_N"/>
</dbReference>
<evidence type="ECO:0000256" key="2">
    <source>
        <dbReference type="ARBA" id="ARBA00022515"/>
    </source>
</evidence>
<dbReference type="SUPFAM" id="SSF48024">
    <property type="entry name" value="N-terminal domain of DnaB helicase"/>
    <property type="match status" value="1"/>
</dbReference>
<keyword evidence="7" id="KW-0067">ATP-binding</keyword>
<dbReference type="GO" id="GO:0003677">
    <property type="term" value="F:DNA binding"/>
    <property type="evidence" value="ECO:0007669"/>
    <property type="project" value="UniProtKB-KW"/>
</dbReference>
<keyword evidence="8" id="KW-0238">DNA-binding</keyword>
<sequence length="493" mass="54868">MNAHAYQLTAEERAMHGERQTRELPSNMDAEQALLGAVMVNNAAYDVLPPGFEARHFYEKLHVEIWEAITDMRKAGRAVNPVTIKALIPSGMVGDKTTAQYLAHLAVNAVNVIGAPDYARAIMDCAARRACITLGERLDEAAYSRDIDIMDEVDALRVRFDEVVRALNGEQRAKTLADAAKRALASTADAYQGKGIAGVDYGLAWLMNMIGPFLPGQLIIVGGATKQGKSTLIEQIIAGAAINGHAAWVNSGEMKDEELAHRALSRLTDIQAWRQIRGKVSDQEYETLEMARRNAETWQDRVYIRDDSMSLRQIKREIADFSKRHPGGMAVVDHIGLVEREAGQTRMSDAEFAPLVTRSLKMAAGECNLPIVAAAQLKKNTFEITDRNITRKTYLAAISRRPKYGDIFGSCEKDANQVIIPFRAETILTELEPAEVSDLHPIWEEVMSTVKDKAEIVLALSRHTRWPQRKEVGWDGPRTMFTDLQQTNQGRML</sequence>
<dbReference type="PANTHER" id="PTHR30153:SF2">
    <property type="entry name" value="REPLICATIVE DNA HELICASE"/>
    <property type="match status" value="1"/>
</dbReference>
<dbReference type="Pfam" id="PF00772">
    <property type="entry name" value="DnaB"/>
    <property type="match status" value="1"/>
</dbReference>
<dbReference type="Pfam" id="PF03796">
    <property type="entry name" value="DnaB_C"/>
    <property type="match status" value="1"/>
</dbReference>
<keyword evidence="3" id="KW-0235">DNA replication</keyword>
<evidence type="ECO:0000256" key="10">
    <source>
        <dbReference type="ARBA" id="ARBA00044969"/>
    </source>
</evidence>
<evidence type="ECO:0000256" key="8">
    <source>
        <dbReference type="ARBA" id="ARBA00023125"/>
    </source>
</evidence>
<keyword evidence="9" id="KW-0413">Isomerase</keyword>
<dbReference type="InterPro" id="IPR016136">
    <property type="entry name" value="DNA_helicase_N/primase_C"/>
</dbReference>
<keyword evidence="2" id="KW-0639">Primosome</keyword>
<dbReference type="RefSeq" id="WP_064240691.1">
    <property type="nucleotide sequence ID" value="NZ_LPUX01000053.1"/>
</dbReference>
<evidence type="ECO:0000256" key="6">
    <source>
        <dbReference type="ARBA" id="ARBA00022806"/>
    </source>
</evidence>
<keyword evidence="4" id="KW-0547">Nucleotide-binding</keyword>
<evidence type="ECO:0000256" key="4">
    <source>
        <dbReference type="ARBA" id="ARBA00022741"/>
    </source>
</evidence>
<organism evidence="13 14">
    <name type="scientific">Sinorhizobium glycinis</name>
    <dbReference type="NCBI Taxonomy" id="1472378"/>
    <lineage>
        <taxon>Bacteria</taxon>
        <taxon>Pseudomonadati</taxon>
        <taxon>Pseudomonadota</taxon>
        <taxon>Alphaproteobacteria</taxon>
        <taxon>Hyphomicrobiales</taxon>
        <taxon>Rhizobiaceae</taxon>
        <taxon>Sinorhizobium/Ensifer group</taxon>
        <taxon>Sinorhizobium</taxon>
    </lineage>
</organism>
<name>A0A178XZ38_9HYPH</name>
<dbReference type="InterPro" id="IPR007694">
    <property type="entry name" value="DNA_helicase_DnaB-like_C"/>
</dbReference>
<comment type="catalytic activity">
    <reaction evidence="11">
        <text>ATP + H2O = ADP + phosphate + H(+)</text>
        <dbReference type="Rhea" id="RHEA:13065"/>
        <dbReference type="ChEBI" id="CHEBI:15377"/>
        <dbReference type="ChEBI" id="CHEBI:15378"/>
        <dbReference type="ChEBI" id="CHEBI:30616"/>
        <dbReference type="ChEBI" id="CHEBI:43474"/>
        <dbReference type="ChEBI" id="CHEBI:456216"/>
        <dbReference type="EC" id="5.6.2.3"/>
    </reaction>
</comment>
<gene>
    <name evidence="13" type="ORF">AU381_00150</name>
</gene>
<evidence type="ECO:0000256" key="1">
    <source>
        <dbReference type="ARBA" id="ARBA00008428"/>
    </source>
</evidence>
<comment type="similarity">
    <text evidence="1">Belongs to the helicase family. DnaB subfamily.</text>
</comment>
<evidence type="ECO:0000259" key="12">
    <source>
        <dbReference type="PROSITE" id="PS51199"/>
    </source>
</evidence>
<comment type="caution">
    <text evidence="13">The sequence shown here is derived from an EMBL/GenBank/DDBJ whole genome shotgun (WGS) entry which is preliminary data.</text>
</comment>
<dbReference type="Proteomes" id="UP000094025">
    <property type="component" value="Unassembled WGS sequence"/>
</dbReference>
<accession>A0A178XZ38</accession>
<proteinExistence type="inferred from homology"/>
<dbReference type="InterPro" id="IPR027417">
    <property type="entry name" value="P-loop_NTPase"/>
</dbReference>
<dbReference type="Gene3D" id="1.10.860.10">
    <property type="entry name" value="DNAb Helicase, Chain A"/>
    <property type="match status" value="1"/>
</dbReference>
<keyword evidence="6" id="KW-0347">Helicase</keyword>
<dbReference type="GO" id="GO:0043139">
    <property type="term" value="F:5'-3' DNA helicase activity"/>
    <property type="evidence" value="ECO:0007669"/>
    <property type="project" value="UniProtKB-EC"/>
</dbReference>
<dbReference type="GO" id="GO:0005524">
    <property type="term" value="F:ATP binding"/>
    <property type="evidence" value="ECO:0007669"/>
    <property type="project" value="UniProtKB-KW"/>
</dbReference>
<evidence type="ECO:0000313" key="13">
    <source>
        <dbReference type="EMBL" id="OAP40374.1"/>
    </source>
</evidence>
<evidence type="ECO:0000313" key="14">
    <source>
        <dbReference type="Proteomes" id="UP000094025"/>
    </source>
</evidence>
<keyword evidence="5" id="KW-0378">Hydrolase</keyword>
<protein>
    <recommendedName>
        <fullName evidence="10">DNA 5'-3' helicase</fullName>
        <ecNumber evidence="10">5.6.2.3</ecNumber>
    </recommendedName>
</protein>
<evidence type="ECO:0000256" key="7">
    <source>
        <dbReference type="ARBA" id="ARBA00022840"/>
    </source>
</evidence>
<reference evidence="13 14" key="1">
    <citation type="journal article" date="2016" name="Int. J. Syst. Evol. Microbiol.">
        <title>Ensifer glycinis sp. nov., an novel rhizobial species associated with Glycine spp.</title>
        <authorList>
            <person name="Yan H."/>
            <person name="Yan J."/>
            <person name="Sui X.H."/>
            <person name="Wang E.T."/>
            <person name="Chen W.X."/>
            <person name="Zhang X.X."/>
            <person name="Chen W.F."/>
        </authorList>
    </citation>
    <scope>NUCLEOTIDE SEQUENCE [LARGE SCALE GENOMIC DNA]</scope>
    <source>
        <strain evidence="13 14">CCBAU 23380</strain>
    </source>
</reference>